<evidence type="ECO:0000313" key="4">
    <source>
        <dbReference type="Proteomes" id="UP000005240"/>
    </source>
</evidence>
<dbReference type="EnsemblFungi" id="PTTG_10505-t43_1">
    <property type="protein sequence ID" value="PTTG_10505-t43_1-p1"/>
    <property type="gene ID" value="PTTG_10505"/>
</dbReference>
<keyword evidence="4" id="KW-1185">Reference proteome</keyword>
<evidence type="ECO:0000313" key="2">
    <source>
        <dbReference type="EMBL" id="OAV86118.1"/>
    </source>
</evidence>
<name>A0A0C4FBB1_PUCT1</name>
<reference evidence="2" key="1">
    <citation type="submission" date="2009-11" db="EMBL/GenBank/DDBJ databases">
        <authorList>
            <consortium name="The Broad Institute Genome Sequencing Platform"/>
            <person name="Ward D."/>
            <person name="Feldgarden M."/>
            <person name="Earl A."/>
            <person name="Young S.K."/>
            <person name="Zeng Q."/>
            <person name="Koehrsen M."/>
            <person name="Alvarado L."/>
            <person name="Berlin A."/>
            <person name="Bochicchio J."/>
            <person name="Borenstein D."/>
            <person name="Chapman S.B."/>
            <person name="Chen Z."/>
            <person name="Engels R."/>
            <person name="Freedman E."/>
            <person name="Gellesch M."/>
            <person name="Goldberg J."/>
            <person name="Griggs A."/>
            <person name="Gujja S."/>
            <person name="Heilman E."/>
            <person name="Heiman D."/>
            <person name="Hepburn T."/>
            <person name="Howarth C."/>
            <person name="Jen D."/>
            <person name="Larson L."/>
            <person name="Lewis B."/>
            <person name="Mehta T."/>
            <person name="Park D."/>
            <person name="Pearson M."/>
            <person name="Roberts A."/>
            <person name="Saif S."/>
            <person name="Shea T."/>
            <person name="Shenoy N."/>
            <person name="Sisk P."/>
            <person name="Stolte C."/>
            <person name="Sykes S."/>
            <person name="Thomson T."/>
            <person name="Walk T."/>
            <person name="White J."/>
            <person name="Yandava C."/>
            <person name="Izard J."/>
            <person name="Baranova O.V."/>
            <person name="Blanton J.M."/>
            <person name="Tanner A.C."/>
            <person name="Dewhirst F.E."/>
            <person name="Haas B."/>
            <person name="Nusbaum C."/>
            <person name="Birren B."/>
        </authorList>
    </citation>
    <scope>NUCLEOTIDE SEQUENCE [LARGE SCALE GENOMIC DNA]</scope>
    <source>
        <strain evidence="2">1-1 BBBD Race 1</strain>
    </source>
</reference>
<dbReference type="VEuPathDB" id="FungiDB:PTTG_10505"/>
<evidence type="ECO:0000313" key="3">
    <source>
        <dbReference type="EnsemblFungi" id="PTTG_10505-t43_1-p1"/>
    </source>
</evidence>
<dbReference type="Proteomes" id="UP000005240">
    <property type="component" value="Unassembled WGS sequence"/>
</dbReference>
<evidence type="ECO:0000256" key="1">
    <source>
        <dbReference type="SAM" id="MobiDB-lite"/>
    </source>
</evidence>
<feature type="region of interest" description="Disordered" evidence="1">
    <location>
        <begin position="1"/>
        <end position="31"/>
    </location>
</feature>
<organism evidence="2">
    <name type="scientific">Puccinia triticina (isolate 1-1 / race 1 (BBBD))</name>
    <name type="common">Brown leaf rust fungus</name>
    <dbReference type="NCBI Taxonomy" id="630390"/>
    <lineage>
        <taxon>Eukaryota</taxon>
        <taxon>Fungi</taxon>
        <taxon>Dikarya</taxon>
        <taxon>Basidiomycota</taxon>
        <taxon>Pucciniomycotina</taxon>
        <taxon>Pucciniomycetes</taxon>
        <taxon>Pucciniales</taxon>
        <taxon>Pucciniaceae</taxon>
        <taxon>Puccinia</taxon>
    </lineage>
</organism>
<reference evidence="3" key="4">
    <citation type="submission" date="2025-05" db="UniProtKB">
        <authorList>
            <consortium name="EnsemblFungi"/>
        </authorList>
    </citation>
    <scope>IDENTIFICATION</scope>
    <source>
        <strain evidence="3">isolate 1-1 / race 1 (BBBD)</strain>
    </source>
</reference>
<dbReference type="OrthoDB" id="2506366at2759"/>
<dbReference type="EMBL" id="ADAS02001654">
    <property type="protein sequence ID" value="OAV86118.1"/>
    <property type="molecule type" value="Genomic_DNA"/>
</dbReference>
<gene>
    <name evidence="2" type="ORF">PTTG_10505</name>
</gene>
<accession>A0A0C4FBB1</accession>
<protein>
    <submittedName>
        <fullName evidence="2 3">Uncharacterized protein</fullName>
    </submittedName>
</protein>
<dbReference type="AlphaFoldDB" id="A0A0C4FBB1"/>
<sequence>MEDMMAMLLEQKKSPQNVPIPKTPVQQGPSLRFATSTPFTAGTVGLDTTIQGITDSLGETPGSTPNSSQFRSRAEIKLQDEEKGVVLDTKKMNLYFDGTEVELFIQRVEKIASVQKAGGQDVALQLPFIIKDRKISE</sequence>
<reference evidence="3 4" key="3">
    <citation type="journal article" date="2017" name="G3 (Bethesda)">
        <title>Comparative analysis highlights variable genome content of wheat rusts and divergence of the mating loci.</title>
        <authorList>
            <person name="Cuomo C.A."/>
            <person name="Bakkeren G."/>
            <person name="Khalil H.B."/>
            <person name="Panwar V."/>
            <person name="Joly D."/>
            <person name="Linning R."/>
            <person name="Sakthikumar S."/>
            <person name="Song X."/>
            <person name="Adiconis X."/>
            <person name="Fan L."/>
            <person name="Goldberg J.M."/>
            <person name="Levin J.Z."/>
            <person name="Young S."/>
            <person name="Zeng Q."/>
            <person name="Anikster Y."/>
            <person name="Bruce M."/>
            <person name="Wang M."/>
            <person name="Yin C."/>
            <person name="McCallum B."/>
            <person name="Szabo L.J."/>
            <person name="Hulbert S."/>
            <person name="Chen X."/>
            <person name="Fellers J.P."/>
        </authorList>
    </citation>
    <scope>NUCLEOTIDE SEQUENCE</scope>
    <source>
        <strain evidence="3">isolate 1-1 / race 1 (BBBD)</strain>
        <strain evidence="4">Isolate 1-1 / race 1 (BBBD)</strain>
    </source>
</reference>
<reference evidence="2" key="2">
    <citation type="submission" date="2016-05" db="EMBL/GenBank/DDBJ databases">
        <title>Comparative analysis highlights variable genome content of wheat rusts and divergence of the mating loci.</title>
        <authorList>
            <person name="Cuomo C.A."/>
            <person name="Bakkeren G."/>
            <person name="Szabo L."/>
            <person name="Khalil H."/>
            <person name="Joly D."/>
            <person name="Goldberg J."/>
            <person name="Young S."/>
            <person name="Zeng Q."/>
            <person name="Fellers J."/>
        </authorList>
    </citation>
    <scope>NUCLEOTIDE SEQUENCE [LARGE SCALE GENOMIC DNA]</scope>
    <source>
        <strain evidence="2">1-1 BBBD Race 1</strain>
    </source>
</reference>
<proteinExistence type="predicted"/>